<dbReference type="PANTHER" id="PTHR11620">
    <property type="entry name" value="60S RIBOSOMAL PROTEIN L23A"/>
    <property type="match status" value="1"/>
</dbReference>
<evidence type="ECO:0000256" key="3">
    <source>
        <dbReference type="ARBA" id="ARBA00022884"/>
    </source>
</evidence>
<dbReference type="NCBIfam" id="NF004363">
    <property type="entry name" value="PRK05738.2-4"/>
    <property type="match status" value="1"/>
</dbReference>
<protein>
    <recommendedName>
        <fullName evidence="6">Large ribosomal subunit protein uL23</fullName>
    </recommendedName>
</protein>
<name>A0A6B0YY45_9CHLR</name>
<dbReference type="InterPro" id="IPR012678">
    <property type="entry name" value="Ribosomal_uL23/eL15/eS24_sf"/>
</dbReference>
<dbReference type="GO" id="GO:0019843">
    <property type="term" value="F:rRNA binding"/>
    <property type="evidence" value="ECO:0007669"/>
    <property type="project" value="UniProtKB-UniRule"/>
</dbReference>
<evidence type="ECO:0000256" key="6">
    <source>
        <dbReference type="HAMAP-Rule" id="MF_01369"/>
    </source>
</evidence>
<evidence type="ECO:0000256" key="1">
    <source>
        <dbReference type="ARBA" id="ARBA00006700"/>
    </source>
</evidence>
<dbReference type="EMBL" id="VXRG01000182">
    <property type="protein sequence ID" value="MXY95986.1"/>
    <property type="molecule type" value="Genomic_DNA"/>
</dbReference>
<keyword evidence="5 6" id="KW-0687">Ribonucleoprotein</keyword>
<keyword evidence="4 6" id="KW-0689">Ribosomal protein</keyword>
<dbReference type="GO" id="GO:0003735">
    <property type="term" value="F:structural constituent of ribosome"/>
    <property type="evidence" value="ECO:0007669"/>
    <property type="project" value="InterPro"/>
</dbReference>
<evidence type="ECO:0000256" key="5">
    <source>
        <dbReference type="ARBA" id="ARBA00023274"/>
    </source>
</evidence>
<dbReference type="FunFam" id="3.30.70.330:FF:000001">
    <property type="entry name" value="50S ribosomal protein L23"/>
    <property type="match status" value="1"/>
</dbReference>
<comment type="function">
    <text evidence="6">One of the early assembly proteins it binds 23S rRNA. One of the proteins that surrounds the polypeptide exit tunnel on the outside of the ribosome. Forms the main docking site for trigger factor binding to the ribosome.</text>
</comment>
<dbReference type="Pfam" id="PF00276">
    <property type="entry name" value="Ribosomal_L23"/>
    <property type="match status" value="1"/>
</dbReference>
<comment type="subunit">
    <text evidence="6">Part of the 50S ribosomal subunit. Contacts protein L29, and trigger factor when it is bound to the ribosome.</text>
</comment>
<evidence type="ECO:0000256" key="4">
    <source>
        <dbReference type="ARBA" id="ARBA00022980"/>
    </source>
</evidence>
<accession>A0A6B0YY45</accession>
<dbReference type="SUPFAM" id="SSF54189">
    <property type="entry name" value="Ribosomal proteins S24e, L23 and L15e"/>
    <property type="match status" value="1"/>
</dbReference>
<dbReference type="GO" id="GO:0005840">
    <property type="term" value="C:ribosome"/>
    <property type="evidence" value="ECO:0007669"/>
    <property type="project" value="UniProtKB-KW"/>
</dbReference>
<dbReference type="InterPro" id="IPR013025">
    <property type="entry name" value="Ribosomal_uL23-like"/>
</dbReference>
<dbReference type="InterPro" id="IPR012677">
    <property type="entry name" value="Nucleotide-bd_a/b_plait_sf"/>
</dbReference>
<evidence type="ECO:0000256" key="2">
    <source>
        <dbReference type="ARBA" id="ARBA00022730"/>
    </source>
</evidence>
<proteinExistence type="inferred from homology"/>
<dbReference type="GO" id="GO:1990904">
    <property type="term" value="C:ribonucleoprotein complex"/>
    <property type="evidence" value="ECO:0007669"/>
    <property type="project" value="UniProtKB-KW"/>
</dbReference>
<comment type="similarity">
    <text evidence="1 6">Belongs to the universal ribosomal protein uL23 family.</text>
</comment>
<keyword evidence="2 6" id="KW-0699">rRNA-binding</keyword>
<sequence length="96" mass="11079">MHVYEVIKRPVITEKSYDAADFNNQYTFEVDTRANKHQIRDAVETAFRVSVLDVRVMMMPAKTGMRGRRKVVRKSPWKKAVVTLGEGDSIQFFEGV</sequence>
<dbReference type="GO" id="GO:0006412">
    <property type="term" value="P:translation"/>
    <property type="evidence" value="ECO:0007669"/>
    <property type="project" value="UniProtKB-UniRule"/>
</dbReference>
<reference evidence="7" key="1">
    <citation type="submission" date="2019-09" db="EMBL/GenBank/DDBJ databases">
        <title>Characterisation of the sponge microbiome using genome-centric metagenomics.</title>
        <authorList>
            <person name="Engelberts J.P."/>
            <person name="Robbins S.J."/>
            <person name="De Goeij J.M."/>
            <person name="Aranda M."/>
            <person name="Bell S.C."/>
            <person name="Webster N.S."/>
        </authorList>
    </citation>
    <scope>NUCLEOTIDE SEQUENCE</scope>
    <source>
        <strain evidence="7">SB0664_bin_27</strain>
    </source>
</reference>
<dbReference type="Gene3D" id="3.30.70.330">
    <property type="match status" value="1"/>
</dbReference>
<dbReference type="HAMAP" id="MF_01369_B">
    <property type="entry name" value="Ribosomal_uL23_B"/>
    <property type="match status" value="1"/>
</dbReference>
<gene>
    <name evidence="6" type="primary">rplW</name>
    <name evidence="7" type="ORF">F4Y42_21305</name>
</gene>
<evidence type="ECO:0000313" key="7">
    <source>
        <dbReference type="EMBL" id="MXY95986.1"/>
    </source>
</evidence>
<organism evidence="7">
    <name type="scientific">Caldilineaceae bacterium SB0664_bin_27</name>
    <dbReference type="NCBI Taxonomy" id="2605260"/>
    <lineage>
        <taxon>Bacteria</taxon>
        <taxon>Bacillati</taxon>
        <taxon>Chloroflexota</taxon>
        <taxon>Caldilineae</taxon>
        <taxon>Caldilineales</taxon>
        <taxon>Caldilineaceae</taxon>
    </lineage>
</organism>
<comment type="caution">
    <text evidence="7">The sequence shown here is derived from an EMBL/GenBank/DDBJ whole genome shotgun (WGS) entry which is preliminary data.</text>
</comment>
<dbReference type="AlphaFoldDB" id="A0A6B0YY45"/>
<keyword evidence="3 6" id="KW-0694">RNA-binding</keyword>